<keyword evidence="9" id="KW-1185">Reference proteome</keyword>
<evidence type="ECO:0000256" key="3">
    <source>
        <dbReference type="ARBA" id="ARBA00022490"/>
    </source>
</evidence>
<name>A0A310SKY7_9HYME</name>
<dbReference type="OrthoDB" id="6154284at2759"/>
<comment type="function">
    <text evidence="6">Functions as actin-binding component of the Arp2/3 complex which is involved in regulation of actin polymerization and together with an activating nucleation-promoting factor (NPF) mediates the formation of branched actin networks.</text>
</comment>
<keyword evidence="3 6" id="KW-0963">Cytoplasm</keyword>
<proteinExistence type="inferred from homology"/>
<dbReference type="InterPro" id="IPR007188">
    <property type="entry name" value="ARPC2"/>
</dbReference>
<comment type="subcellular location">
    <subcellularLocation>
        <location evidence="1 6">Cytoplasm</location>
        <location evidence="1 6">Cytoskeleton</location>
    </subcellularLocation>
</comment>
<dbReference type="GO" id="GO:0034314">
    <property type="term" value="P:Arp2/3 complex-mediated actin nucleation"/>
    <property type="evidence" value="ECO:0007669"/>
    <property type="project" value="InterPro"/>
</dbReference>
<evidence type="ECO:0000256" key="2">
    <source>
        <dbReference type="ARBA" id="ARBA00007192"/>
    </source>
</evidence>
<gene>
    <name evidence="8" type="ORF">WN48_01744</name>
</gene>
<dbReference type="Proteomes" id="UP000250275">
    <property type="component" value="Unassembled WGS sequence"/>
</dbReference>
<evidence type="ECO:0000256" key="7">
    <source>
        <dbReference type="SAM" id="Phobius"/>
    </source>
</evidence>
<evidence type="ECO:0000256" key="1">
    <source>
        <dbReference type="ARBA" id="ARBA00004245"/>
    </source>
</evidence>
<dbReference type="InterPro" id="IPR032006">
    <property type="entry name" value="TMIE"/>
</dbReference>
<dbReference type="InterPro" id="IPR034666">
    <property type="entry name" value="ARPC2/4"/>
</dbReference>
<evidence type="ECO:0000313" key="8">
    <source>
        <dbReference type="EMBL" id="OAD57566.1"/>
    </source>
</evidence>
<accession>A0A310SKY7</accession>
<keyword evidence="4 6" id="KW-0009">Actin-binding</keyword>
<sequence>MILLEIHNRILEETLSNKIKNVLSGHKPESTDVVIADFDGVLFHISNLSGDKSKIRISILLKFYKQLQEHGADELLIREYGPYLIAPENGYNVSVLIDLENLPEDWESLVKKVALLKRHCFASVFEKYFDFQEEYYDSPGTQLQKRAVIQYRDEETMYVEAKSDRVTVVFSTIFKDEDDMVIGKLFLQELKEGRRASHTAPQVLFNHREPPLELQDSEAALLIMKEMDEPTIKSSLSSSFSPCSPNEIAIQPGDCVEGGVEKWLEDEALPGFRVWQLAGIILSILLSVLIGLCCCFRFRVPRTKQEIEADYIRKKITESFRHELSKISNTEMDDMDLKKALSKIQNKFDMEIHEVQRNEEATHKNIHGLRSRFNAIFSGVHFIKQVNSNTDNII</sequence>
<dbReference type="SUPFAM" id="SSF69645">
    <property type="entry name" value="Arp2/3 complex subunits"/>
    <property type="match status" value="2"/>
</dbReference>
<dbReference type="GO" id="GO:0051015">
    <property type="term" value="F:actin filament binding"/>
    <property type="evidence" value="ECO:0007669"/>
    <property type="project" value="TreeGrafter"/>
</dbReference>
<organism evidence="8 9">
    <name type="scientific">Eufriesea mexicana</name>
    <dbReference type="NCBI Taxonomy" id="516756"/>
    <lineage>
        <taxon>Eukaryota</taxon>
        <taxon>Metazoa</taxon>
        <taxon>Ecdysozoa</taxon>
        <taxon>Arthropoda</taxon>
        <taxon>Hexapoda</taxon>
        <taxon>Insecta</taxon>
        <taxon>Pterygota</taxon>
        <taxon>Neoptera</taxon>
        <taxon>Endopterygota</taxon>
        <taxon>Hymenoptera</taxon>
        <taxon>Apocrita</taxon>
        <taxon>Aculeata</taxon>
        <taxon>Apoidea</taxon>
        <taxon>Anthophila</taxon>
        <taxon>Apidae</taxon>
        <taxon>Eufriesea</taxon>
    </lineage>
</organism>
<protein>
    <recommendedName>
        <fullName evidence="6">Arp2/3 complex 34 kDa subunit</fullName>
    </recommendedName>
</protein>
<dbReference type="Pfam" id="PF16038">
    <property type="entry name" value="TMIE"/>
    <property type="match status" value="1"/>
</dbReference>
<keyword evidence="5 6" id="KW-0206">Cytoskeleton</keyword>
<dbReference type="GO" id="GO:0005885">
    <property type="term" value="C:Arp2/3 protein complex"/>
    <property type="evidence" value="ECO:0007669"/>
    <property type="project" value="InterPro"/>
</dbReference>
<dbReference type="Gene3D" id="3.30.1460.20">
    <property type="match status" value="2"/>
</dbReference>
<keyword evidence="7" id="KW-0472">Membrane</keyword>
<keyword evidence="7" id="KW-0812">Transmembrane</keyword>
<comment type="similarity">
    <text evidence="2 6">Belongs to the ARPC2 family.</text>
</comment>
<feature type="transmembrane region" description="Helical" evidence="7">
    <location>
        <begin position="274"/>
        <end position="296"/>
    </location>
</feature>
<comment type="subunit">
    <text evidence="6">Component of the Arp2/3 complex.</text>
</comment>
<dbReference type="AlphaFoldDB" id="A0A310SKY7"/>
<dbReference type="PANTHER" id="PTHR12058:SF0">
    <property type="entry name" value="ACTIN-RELATED PROTEIN 2_3 COMPLEX SUBUNIT 2"/>
    <property type="match status" value="1"/>
</dbReference>
<dbReference type="PANTHER" id="PTHR12058">
    <property type="entry name" value="ARP2/3 COMPLEX 34 KDA SUBUNIT"/>
    <property type="match status" value="1"/>
</dbReference>
<dbReference type="GO" id="GO:0030041">
    <property type="term" value="P:actin filament polymerization"/>
    <property type="evidence" value="ECO:0007669"/>
    <property type="project" value="InterPro"/>
</dbReference>
<dbReference type="EMBL" id="KQ761402">
    <property type="protein sequence ID" value="OAD57566.1"/>
    <property type="molecule type" value="Genomic_DNA"/>
</dbReference>
<evidence type="ECO:0000313" key="9">
    <source>
        <dbReference type="Proteomes" id="UP000250275"/>
    </source>
</evidence>
<dbReference type="Pfam" id="PF04045">
    <property type="entry name" value="P34-Arc"/>
    <property type="match status" value="1"/>
</dbReference>
<evidence type="ECO:0000256" key="4">
    <source>
        <dbReference type="ARBA" id="ARBA00023203"/>
    </source>
</evidence>
<evidence type="ECO:0000256" key="6">
    <source>
        <dbReference type="RuleBase" id="RU364015"/>
    </source>
</evidence>
<reference evidence="8 9" key="1">
    <citation type="submission" date="2015-07" db="EMBL/GenBank/DDBJ databases">
        <title>The genome of Eufriesea mexicana.</title>
        <authorList>
            <person name="Pan H."/>
            <person name="Kapheim K."/>
        </authorList>
    </citation>
    <scope>NUCLEOTIDE SEQUENCE [LARGE SCALE GENOMIC DNA]</scope>
    <source>
        <strain evidence="8">0111107269</strain>
        <tissue evidence="8">Whole body</tissue>
    </source>
</reference>
<dbReference type="GO" id="GO:0005200">
    <property type="term" value="F:structural constituent of cytoskeleton"/>
    <property type="evidence" value="ECO:0007669"/>
    <property type="project" value="TreeGrafter"/>
</dbReference>
<dbReference type="FunFam" id="3.30.1460.20:FF:000004">
    <property type="entry name" value="Arp2/3 complex 34 kDa subunit"/>
    <property type="match status" value="1"/>
</dbReference>
<evidence type="ECO:0000256" key="5">
    <source>
        <dbReference type="ARBA" id="ARBA00023212"/>
    </source>
</evidence>
<keyword evidence="7" id="KW-1133">Transmembrane helix</keyword>